<dbReference type="InterPro" id="IPR027589">
    <property type="entry name" value="Choice_anch_B"/>
</dbReference>
<dbReference type="Pfam" id="PF22352">
    <property type="entry name" value="K319L-like_PKD"/>
    <property type="match status" value="1"/>
</dbReference>
<evidence type="ECO:0000256" key="3">
    <source>
        <dbReference type="ARBA" id="ARBA00022837"/>
    </source>
</evidence>
<dbReference type="InterPro" id="IPR013783">
    <property type="entry name" value="Ig-like_fold"/>
</dbReference>
<evidence type="ECO:0000259" key="5">
    <source>
        <dbReference type="SMART" id="SM00237"/>
    </source>
</evidence>
<name>A0A975DA62_9GAMM</name>
<keyword evidence="3" id="KW-0106">Calcium</keyword>
<dbReference type="GO" id="GO:0007154">
    <property type="term" value="P:cell communication"/>
    <property type="evidence" value="ECO:0007669"/>
    <property type="project" value="InterPro"/>
</dbReference>
<dbReference type="InterPro" id="IPR035986">
    <property type="entry name" value="PKD_dom_sf"/>
</dbReference>
<dbReference type="InterPro" id="IPR011050">
    <property type="entry name" value="Pectin_lyase_fold/virulence"/>
</dbReference>
<evidence type="ECO:0000256" key="1">
    <source>
        <dbReference type="ARBA" id="ARBA00022729"/>
    </source>
</evidence>
<feature type="signal peptide" evidence="4">
    <location>
        <begin position="1"/>
        <end position="20"/>
    </location>
</feature>
<dbReference type="Pfam" id="PF08309">
    <property type="entry name" value="LVIVD"/>
    <property type="match status" value="2"/>
</dbReference>
<keyword evidence="2" id="KW-0677">Repeat</keyword>
<evidence type="ECO:0000313" key="7">
    <source>
        <dbReference type="Proteomes" id="UP000682739"/>
    </source>
</evidence>
<keyword evidence="7" id="KW-1185">Reference proteome</keyword>
<feature type="chain" id="PRO_5037560653" evidence="4">
    <location>
        <begin position="21"/>
        <end position="921"/>
    </location>
</feature>
<dbReference type="AlphaFoldDB" id="A0A975DA62"/>
<sequence>MIFKSIKVSLVLACLFTAYANGHADHGKARYVAPDGKDQGNCDNIEQPCLTIGFAAGLSNKGDVVKVAKGSYTISDIADVFYLTNDLIEVRGGYDKLSGFKSAKPKQNEVFISGVPKEFHAQFIQKGFTPILDAKALSTEARQTLNKKLASVKALNESQTEVTCQNGQAGEFACSNMDLVAHIPLTQMAGKPDSANDIWGHVDLNTGKEYAIIGVLNGVAIFDISTPSAPVEVSFITAPNAGWRDIKVYQYFSTAENLWKAYAYSSADGSSQGMAIIDLSFLPEARLVRRDSIIGSQHNIYISNVDYSTGVAINDDSARLHSLGATKYGGGHNSFDLINPEKPTAAYIPTDNTRADYTHDGASMMVEDQRAVTQCEQAGGRCDVFLDFNENEMRLWDQTVPSNTKELGSISYQGAQYTHSGWYTEDKNYVYLHDELDEVRNGNNTTVYVFDVQDLTAPTEVGKWVGPTTSIDHNGYVRGNRYYMSNYERGITVLDISNPANPVTVGYFDTFPVGDRPRFNGAWGVYPFLPSGLILASDINSGLYILRDNTRDVPQGKIELSPLTQEVEEGTAATFTISRIDGSTGAVSIQYETLHQSATGDDYTSSTGTVSWADGDTSSKEIVINTTLDTLDDEGTEQFIVRLTNVQGGATLSTQRSVTAQIAGTGKNGTVQFSQAELTVYENVDFDNGSKVFELEVLRRFGAEGPVEVSVAFDESSDSSALADAEILTPTISWADGDSESKFVQLKINDDDETESVETLVLKFETVTPDNVNAASTTSIQIIDDESNQAPIVTLSSVSFDRQYQLTLSSFATITDDSAELSYLWEVDSQGKNITINNPNELDATISAGEAGEFPVTLTVTDIFGAQGSATATFIVEGQSVPPMGPPPVETQSNSSSGSMPYHPITLLLALGLLAIKRRKN</sequence>
<evidence type="ECO:0000256" key="2">
    <source>
        <dbReference type="ARBA" id="ARBA00022737"/>
    </source>
</evidence>
<dbReference type="PANTHER" id="PTHR38787">
    <property type="entry name" value="REGULATORY P DOMAIN-CONTAINING PROTEIN"/>
    <property type="match status" value="1"/>
</dbReference>
<dbReference type="SMART" id="SM00237">
    <property type="entry name" value="Calx_beta"/>
    <property type="match status" value="2"/>
</dbReference>
<dbReference type="InterPro" id="IPR038081">
    <property type="entry name" value="CalX-like_sf"/>
</dbReference>
<keyword evidence="1 4" id="KW-0732">Signal</keyword>
<dbReference type="SUPFAM" id="SSF51126">
    <property type="entry name" value="Pectin lyase-like"/>
    <property type="match status" value="1"/>
</dbReference>
<dbReference type="GO" id="GO:0016020">
    <property type="term" value="C:membrane"/>
    <property type="evidence" value="ECO:0007669"/>
    <property type="project" value="InterPro"/>
</dbReference>
<proteinExistence type="predicted"/>
<feature type="domain" description="Calx-beta" evidence="5">
    <location>
        <begin position="658"/>
        <end position="765"/>
    </location>
</feature>
<dbReference type="GO" id="GO:0005576">
    <property type="term" value="C:extracellular region"/>
    <property type="evidence" value="ECO:0007669"/>
    <property type="project" value="TreeGrafter"/>
</dbReference>
<accession>A0A975DA62</accession>
<evidence type="ECO:0000256" key="4">
    <source>
        <dbReference type="SAM" id="SignalP"/>
    </source>
</evidence>
<dbReference type="RefSeq" id="WP_208830917.1">
    <property type="nucleotide sequence ID" value="NZ_CP072110.1"/>
</dbReference>
<organism evidence="6 7">
    <name type="scientific">Psychrosphaera ytuae</name>
    <dbReference type="NCBI Taxonomy" id="2820710"/>
    <lineage>
        <taxon>Bacteria</taxon>
        <taxon>Pseudomonadati</taxon>
        <taxon>Pseudomonadota</taxon>
        <taxon>Gammaproteobacteria</taxon>
        <taxon>Alteromonadales</taxon>
        <taxon>Pseudoalteromonadaceae</taxon>
        <taxon>Psychrosphaera</taxon>
    </lineage>
</organism>
<protein>
    <submittedName>
        <fullName evidence="6">Choice-of-anchor B family protein</fullName>
    </submittedName>
</protein>
<dbReference type="SUPFAM" id="SSF141072">
    <property type="entry name" value="CalX-like"/>
    <property type="match status" value="2"/>
</dbReference>
<dbReference type="Gene3D" id="2.60.40.2030">
    <property type="match status" value="2"/>
</dbReference>
<dbReference type="EMBL" id="CP072110">
    <property type="protein sequence ID" value="QTH63068.1"/>
    <property type="molecule type" value="Genomic_DNA"/>
</dbReference>
<dbReference type="PANTHER" id="PTHR38787:SF3">
    <property type="entry name" value="REGULATORY P DOMAIN-CONTAINING PROTEIN"/>
    <property type="match status" value="1"/>
</dbReference>
<dbReference type="Pfam" id="PF03160">
    <property type="entry name" value="Calx-beta"/>
    <property type="match status" value="2"/>
</dbReference>
<dbReference type="Gene3D" id="2.60.40.10">
    <property type="entry name" value="Immunoglobulins"/>
    <property type="match status" value="1"/>
</dbReference>
<dbReference type="KEGG" id="psym:J1N51_09970"/>
<dbReference type="Proteomes" id="UP000682739">
    <property type="component" value="Chromosome"/>
</dbReference>
<evidence type="ECO:0000313" key="6">
    <source>
        <dbReference type="EMBL" id="QTH63068.1"/>
    </source>
</evidence>
<dbReference type="InterPro" id="IPR003644">
    <property type="entry name" value="Calx_beta"/>
</dbReference>
<dbReference type="InterPro" id="IPR013211">
    <property type="entry name" value="LVIVD"/>
</dbReference>
<gene>
    <name evidence="6" type="ORF">J1N51_09970</name>
</gene>
<reference evidence="6" key="1">
    <citation type="submission" date="2021-03" db="EMBL/GenBank/DDBJ databases">
        <title>Description of Psychrosphaera ytuae sp. nov. isolated from deep sea sediment of South China Sea.</title>
        <authorList>
            <person name="Zhang J."/>
            <person name="Xu X.-D."/>
        </authorList>
    </citation>
    <scope>NUCLEOTIDE SEQUENCE</scope>
    <source>
        <strain evidence="6">MTZ26</strain>
    </source>
</reference>
<feature type="domain" description="Calx-beta" evidence="5">
    <location>
        <begin position="541"/>
        <end position="644"/>
    </location>
</feature>
<dbReference type="NCBIfam" id="TIGR04312">
    <property type="entry name" value="choice_anch_B"/>
    <property type="match status" value="1"/>
</dbReference>
<dbReference type="SUPFAM" id="SSF49299">
    <property type="entry name" value="PKD domain"/>
    <property type="match status" value="1"/>
</dbReference>